<evidence type="ECO:0000256" key="3">
    <source>
        <dbReference type="ARBA" id="ARBA00020392"/>
    </source>
</evidence>
<dbReference type="EMBL" id="JAUSTW010000004">
    <property type="protein sequence ID" value="MDQ0199550.1"/>
    <property type="molecule type" value="Genomic_DNA"/>
</dbReference>
<keyword evidence="12" id="KW-0282">Flagellum</keyword>
<comment type="caution">
    <text evidence="12">The sequence shown here is derived from an EMBL/GenBank/DDBJ whole genome shotgun (WGS) entry which is preliminary data.</text>
</comment>
<organism evidence="12 13">
    <name type="scientific">Neobacillus ginsengisoli</name>
    <dbReference type="NCBI Taxonomy" id="904295"/>
    <lineage>
        <taxon>Bacteria</taxon>
        <taxon>Bacillati</taxon>
        <taxon>Bacillota</taxon>
        <taxon>Bacilli</taxon>
        <taxon>Bacillales</taxon>
        <taxon>Bacillaceae</taxon>
        <taxon>Neobacillus</taxon>
    </lineage>
</organism>
<dbReference type="RefSeq" id="WP_307408572.1">
    <property type="nucleotide sequence ID" value="NZ_JAUSTW010000004.1"/>
</dbReference>
<evidence type="ECO:0000256" key="1">
    <source>
        <dbReference type="ARBA" id="ARBA00004413"/>
    </source>
</evidence>
<keyword evidence="6" id="KW-0145">Chemotaxis</keyword>
<keyword evidence="10" id="KW-1006">Bacterial flagellum protein export</keyword>
<gene>
    <name evidence="12" type="ORF">J2S10_002732</name>
</gene>
<dbReference type="Gene3D" id="1.10.287.1700">
    <property type="match status" value="1"/>
</dbReference>
<accession>A0ABT9XVG0</accession>
<feature type="coiled-coil region" evidence="11">
    <location>
        <begin position="28"/>
        <end position="84"/>
    </location>
</feature>
<evidence type="ECO:0000256" key="2">
    <source>
        <dbReference type="ARBA" id="ARBA00010004"/>
    </source>
</evidence>
<protein>
    <recommendedName>
        <fullName evidence="3">Flagellar FliJ protein</fullName>
    </recommendedName>
</protein>
<evidence type="ECO:0000256" key="10">
    <source>
        <dbReference type="ARBA" id="ARBA00023225"/>
    </source>
</evidence>
<evidence type="ECO:0000256" key="6">
    <source>
        <dbReference type="ARBA" id="ARBA00022500"/>
    </source>
</evidence>
<keyword evidence="13" id="KW-1185">Reference proteome</keyword>
<dbReference type="Proteomes" id="UP001224122">
    <property type="component" value="Unassembled WGS sequence"/>
</dbReference>
<evidence type="ECO:0000256" key="7">
    <source>
        <dbReference type="ARBA" id="ARBA00022795"/>
    </source>
</evidence>
<name>A0ABT9XVG0_9BACI</name>
<evidence type="ECO:0000313" key="13">
    <source>
        <dbReference type="Proteomes" id="UP001224122"/>
    </source>
</evidence>
<proteinExistence type="inferred from homology"/>
<evidence type="ECO:0000313" key="12">
    <source>
        <dbReference type="EMBL" id="MDQ0199550.1"/>
    </source>
</evidence>
<evidence type="ECO:0000256" key="11">
    <source>
        <dbReference type="SAM" id="Coils"/>
    </source>
</evidence>
<keyword evidence="11" id="KW-0175">Coiled coil</keyword>
<comment type="subcellular location">
    <subcellularLocation>
        <location evidence="1">Cell membrane</location>
        <topology evidence="1">Peripheral membrane protein</topology>
        <orientation evidence="1">Cytoplasmic side</orientation>
    </subcellularLocation>
</comment>
<keyword evidence="12" id="KW-0969">Cilium</keyword>
<evidence type="ECO:0000256" key="9">
    <source>
        <dbReference type="ARBA" id="ARBA00023136"/>
    </source>
</evidence>
<sequence>MKFQFSFQKVLDFKEKEKDLAQEEFGTIKLQQLELQEQIEELESVKDKFFNQYDEVDRKSIWEILQLQQEIDHVSVQKKRLENQSKKIFQEVEQKHQVLIEKTQEAKMWKQWKVKSKDSFQKQLERKEQGMLDEMAVLRYSRRI</sequence>
<keyword evidence="4" id="KW-0813">Transport</keyword>
<evidence type="ECO:0000256" key="4">
    <source>
        <dbReference type="ARBA" id="ARBA00022448"/>
    </source>
</evidence>
<keyword evidence="7" id="KW-1005">Bacterial flagellum biogenesis</keyword>
<evidence type="ECO:0000256" key="8">
    <source>
        <dbReference type="ARBA" id="ARBA00022927"/>
    </source>
</evidence>
<keyword evidence="12" id="KW-0966">Cell projection</keyword>
<dbReference type="Pfam" id="PF02050">
    <property type="entry name" value="FliJ"/>
    <property type="match status" value="1"/>
</dbReference>
<keyword evidence="9" id="KW-0472">Membrane</keyword>
<dbReference type="InterPro" id="IPR012823">
    <property type="entry name" value="Flagell_FliJ"/>
</dbReference>
<comment type="similarity">
    <text evidence="2">Belongs to the FliJ family.</text>
</comment>
<reference evidence="12 13" key="1">
    <citation type="submission" date="2023-07" db="EMBL/GenBank/DDBJ databases">
        <title>Genomic Encyclopedia of Type Strains, Phase IV (KMG-IV): sequencing the most valuable type-strain genomes for metagenomic binning, comparative biology and taxonomic classification.</title>
        <authorList>
            <person name="Goeker M."/>
        </authorList>
    </citation>
    <scope>NUCLEOTIDE SEQUENCE [LARGE SCALE GENOMIC DNA]</scope>
    <source>
        <strain evidence="12 13">DSM 27594</strain>
    </source>
</reference>
<dbReference type="InterPro" id="IPR053716">
    <property type="entry name" value="Flag_assembly_chemotaxis_eff"/>
</dbReference>
<keyword evidence="5" id="KW-1003">Cell membrane</keyword>
<evidence type="ECO:0000256" key="5">
    <source>
        <dbReference type="ARBA" id="ARBA00022475"/>
    </source>
</evidence>
<keyword evidence="8" id="KW-0653">Protein transport</keyword>